<accession>A0A8B8BZ00</accession>
<feature type="transmembrane region" description="Helical" evidence="2">
    <location>
        <begin position="661"/>
        <end position="680"/>
    </location>
</feature>
<dbReference type="InterPro" id="IPR016187">
    <property type="entry name" value="CTDL_fold"/>
</dbReference>
<keyword evidence="2" id="KW-0472">Membrane</keyword>
<feature type="chain" id="PRO_5034065545" evidence="3">
    <location>
        <begin position="18"/>
        <end position="762"/>
    </location>
</feature>
<dbReference type="RefSeq" id="XP_022308622.1">
    <property type="nucleotide sequence ID" value="XM_022452914.1"/>
</dbReference>
<evidence type="ECO:0000256" key="2">
    <source>
        <dbReference type="SAM" id="Phobius"/>
    </source>
</evidence>
<evidence type="ECO:0000256" key="1">
    <source>
        <dbReference type="SAM" id="MobiDB-lite"/>
    </source>
</evidence>
<evidence type="ECO:0000313" key="5">
    <source>
        <dbReference type="RefSeq" id="XP_022308622.1"/>
    </source>
</evidence>
<gene>
    <name evidence="5" type="primary">LOC111114550</name>
</gene>
<dbReference type="SUPFAM" id="SSF56436">
    <property type="entry name" value="C-type lectin-like"/>
    <property type="match status" value="1"/>
</dbReference>
<reference evidence="5" key="2">
    <citation type="submission" date="2025-08" db="UniProtKB">
        <authorList>
            <consortium name="RefSeq"/>
        </authorList>
    </citation>
    <scope>IDENTIFICATION</scope>
    <source>
        <tissue evidence="5">Whole sample</tissue>
    </source>
</reference>
<name>A0A8B8BZ00_CRAVI</name>
<keyword evidence="4" id="KW-1185">Reference proteome</keyword>
<organism evidence="4 5">
    <name type="scientific">Crassostrea virginica</name>
    <name type="common">Eastern oyster</name>
    <dbReference type="NCBI Taxonomy" id="6565"/>
    <lineage>
        <taxon>Eukaryota</taxon>
        <taxon>Metazoa</taxon>
        <taxon>Spiralia</taxon>
        <taxon>Lophotrochozoa</taxon>
        <taxon>Mollusca</taxon>
        <taxon>Bivalvia</taxon>
        <taxon>Autobranchia</taxon>
        <taxon>Pteriomorphia</taxon>
        <taxon>Ostreida</taxon>
        <taxon>Ostreoidea</taxon>
        <taxon>Ostreidae</taxon>
        <taxon>Crassostrea</taxon>
    </lineage>
</organism>
<evidence type="ECO:0000256" key="3">
    <source>
        <dbReference type="SAM" id="SignalP"/>
    </source>
</evidence>
<keyword evidence="2" id="KW-0812">Transmembrane</keyword>
<dbReference type="GeneID" id="111114550"/>
<sequence>MLHYIVLSGILIRLCLGFEIQLLENLEWFTANRTCSETLSGGLLTPSDALMDRSLEIATPTSQNYWSDKKATITDFIQFEGCFNSSIITKRETLMPWQHPITACFELCENTTRIGLMTKDIMDVDCVCLGEEDITSSRENITNCFMSCPNDPLMNSCGNLQLMSVYNRLKFDAPSLRNMAECVAVTTDDVGAVTLQFDDCQNTNDGYICEICDAEQCSQKVVQEETAVTWQEAQEACQNQGGYLGNLGSAKAKTIWTGHRRWLLEDRYSVFGTYCLMCNYTNGILRSVCQYTNCSEERPSLCVKDSEKIPVRSWFEAKTFCKLSSSRLLNGEELLEKKVNDSIYISHYYWTNGVAKYTPYVRTIGCFDISNSSGMFPLNHTIEGPGRDCIQQCQTTDFLGLTTDGMAFQCFCLEHFKNLSQFNTTECMMSCTQEIDDLCSGEDGRLIVYEIDRNSVGSSFLESEMECLSFSKQMDFMSMDSTDCLQKATGYICEMCDTDRNNCTQKYYVGSYNWLEASMECRDKGGNLGNLFDYDITVDGTYWFGGRRWRVEQNTTDAVPSDSSACQRCRINNGQLQCNYAICNGNSLPGMCLGGIVDAKTTLTTDAITEKPTSTYDVVTGSSRHDTIPVHITENLLEFTEFTESTKSTTSQHNDDMNANVIAIVIVLLIIGGVVVGLVVTKLRKGEKVTSDVSDLICTKNGPTKFTDLRDSASRPSSAHHMPVERQRSFSNPSFMDHDVDILAHNMEHDSHPDTVELDNER</sequence>
<protein>
    <submittedName>
        <fullName evidence="5">Uncharacterized protein LOC111114550 isoform X2</fullName>
    </submittedName>
</protein>
<evidence type="ECO:0000313" key="4">
    <source>
        <dbReference type="Proteomes" id="UP000694844"/>
    </source>
</evidence>
<dbReference type="AlphaFoldDB" id="A0A8B8BZ00"/>
<feature type="signal peptide" evidence="3">
    <location>
        <begin position="1"/>
        <end position="17"/>
    </location>
</feature>
<dbReference type="Proteomes" id="UP000694844">
    <property type="component" value="Chromosome 1"/>
</dbReference>
<dbReference type="OrthoDB" id="6146784at2759"/>
<feature type="region of interest" description="Disordered" evidence="1">
    <location>
        <begin position="705"/>
        <end position="732"/>
    </location>
</feature>
<keyword evidence="3" id="KW-0732">Signal</keyword>
<keyword evidence="2" id="KW-1133">Transmembrane helix</keyword>
<reference evidence="4" key="1">
    <citation type="submission" date="2024-06" db="UniProtKB">
        <authorList>
            <consortium name="RefSeq"/>
        </authorList>
    </citation>
    <scope>NUCLEOTIDE SEQUENCE [LARGE SCALE GENOMIC DNA]</scope>
</reference>
<proteinExistence type="predicted"/>